<comment type="caution">
    <text evidence="3">The sequence shown here is derived from an EMBL/GenBank/DDBJ whole genome shotgun (WGS) entry which is preliminary data.</text>
</comment>
<dbReference type="Proteomes" id="UP000003374">
    <property type="component" value="Unassembled WGS sequence"/>
</dbReference>
<name>A4BLL0_9GAMM</name>
<gene>
    <name evidence="3" type="ORF">NB231_15298</name>
</gene>
<dbReference type="SUPFAM" id="SSF53800">
    <property type="entry name" value="Chelatase"/>
    <property type="match status" value="1"/>
</dbReference>
<keyword evidence="2" id="KW-0456">Lyase</keyword>
<dbReference type="GO" id="GO:0016829">
    <property type="term" value="F:lyase activity"/>
    <property type="evidence" value="ECO:0007669"/>
    <property type="project" value="UniProtKB-KW"/>
</dbReference>
<keyword evidence="1" id="KW-0479">Metal-binding</keyword>
<dbReference type="eggNOG" id="COG2138">
    <property type="taxonomic scope" value="Bacteria"/>
</dbReference>
<evidence type="ECO:0000256" key="2">
    <source>
        <dbReference type="ARBA" id="ARBA00023239"/>
    </source>
</evidence>
<evidence type="ECO:0000313" key="4">
    <source>
        <dbReference type="Proteomes" id="UP000003374"/>
    </source>
</evidence>
<dbReference type="Pfam" id="PF01903">
    <property type="entry name" value="CbiX"/>
    <property type="match status" value="1"/>
</dbReference>
<organism evidence="3 4">
    <name type="scientific">Nitrococcus mobilis Nb-231</name>
    <dbReference type="NCBI Taxonomy" id="314278"/>
    <lineage>
        <taxon>Bacteria</taxon>
        <taxon>Pseudomonadati</taxon>
        <taxon>Pseudomonadota</taxon>
        <taxon>Gammaproteobacteria</taxon>
        <taxon>Chromatiales</taxon>
        <taxon>Ectothiorhodospiraceae</taxon>
        <taxon>Nitrococcus</taxon>
    </lineage>
</organism>
<dbReference type="PANTHER" id="PTHR33542:SF3">
    <property type="entry name" value="SIROHYDROCHLORIN FERROCHELATASE, CHLOROPLASTIC"/>
    <property type="match status" value="1"/>
</dbReference>
<proteinExistence type="predicted"/>
<dbReference type="AlphaFoldDB" id="A4BLL0"/>
<dbReference type="EMBL" id="AAOF01000001">
    <property type="protein sequence ID" value="EAR23198.1"/>
    <property type="molecule type" value="Genomic_DNA"/>
</dbReference>
<reference evidence="3 4" key="1">
    <citation type="submission" date="2006-02" db="EMBL/GenBank/DDBJ databases">
        <authorList>
            <person name="Waterbury J."/>
            <person name="Ferriera S."/>
            <person name="Johnson J."/>
            <person name="Kravitz S."/>
            <person name="Halpern A."/>
            <person name="Remington K."/>
            <person name="Beeson K."/>
            <person name="Tran B."/>
            <person name="Rogers Y.-H."/>
            <person name="Friedman R."/>
            <person name="Venter J.C."/>
        </authorList>
    </citation>
    <scope>NUCLEOTIDE SEQUENCE [LARGE SCALE GENOMIC DNA]</scope>
    <source>
        <strain evidence="3 4">Nb-231</strain>
    </source>
</reference>
<dbReference type="InterPro" id="IPR050963">
    <property type="entry name" value="Sirohydro_Cobaltochel/CbiX"/>
</dbReference>
<dbReference type="PANTHER" id="PTHR33542">
    <property type="entry name" value="SIROHYDROCHLORIN FERROCHELATASE, CHLOROPLASTIC"/>
    <property type="match status" value="1"/>
</dbReference>
<dbReference type="Gene3D" id="3.40.50.1400">
    <property type="match status" value="1"/>
</dbReference>
<keyword evidence="4" id="KW-1185">Reference proteome</keyword>
<dbReference type="CDD" id="cd03416">
    <property type="entry name" value="CbiX_SirB_N"/>
    <property type="match status" value="1"/>
</dbReference>
<accession>A4BLL0</accession>
<dbReference type="GO" id="GO:0046872">
    <property type="term" value="F:metal ion binding"/>
    <property type="evidence" value="ECO:0007669"/>
    <property type="project" value="UniProtKB-KW"/>
</dbReference>
<dbReference type="InterPro" id="IPR002762">
    <property type="entry name" value="CbiX-like"/>
</dbReference>
<dbReference type="HOGENOM" id="CLU_065901_2_2_6"/>
<dbReference type="STRING" id="314278.NB231_15298"/>
<sequence length="117" mass="12941">MLLVLAHGSRRHGSNEEVRRLSGRLGELLGERYARVAPAFLELAEPPIPAAIDAAVSAGADEVVLFPYFLAAGRHVCDDIPRLVAEARRRHPRVRLELRPHLGELPGLLPLLAEYLR</sequence>
<evidence type="ECO:0000256" key="1">
    <source>
        <dbReference type="ARBA" id="ARBA00022723"/>
    </source>
</evidence>
<protein>
    <recommendedName>
        <fullName evidence="5">Cobalamin (Vitamin B12) biosynthesis CbiX protein</fullName>
    </recommendedName>
</protein>
<evidence type="ECO:0008006" key="5">
    <source>
        <dbReference type="Google" id="ProtNLM"/>
    </source>
</evidence>
<evidence type="ECO:0000313" key="3">
    <source>
        <dbReference type="EMBL" id="EAR23198.1"/>
    </source>
</evidence>